<accession>A0A7H8N3P4</accession>
<keyword evidence="4" id="KW-1185">Reference proteome</keyword>
<sequence>MRNKTKIAAAAAVAALALTLTGCGDDGDDGGSLFGKPNKGGNQAIGGGEGTGGDEIKIPGPDSTGLTGGSSSTGTSGSSGSTGGSDASSAQGLWYTTERTDSGQVGILSVSGSAFVMRMGTMTCSGTSDDQMNVNATCQGETMTGKAALSEGGQKLTITWSDSGTDEFSRQMPTS</sequence>
<evidence type="ECO:0008006" key="5">
    <source>
        <dbReference type="Google" id="ProtNLM"/>
    </source>
</evidence>
<feature type="signal peptide" evidence="2">
    <location>
        <begin position="1"/>
        <end position="24"/>
    </location>
</feature>
<evidence type="ECO:0000313" key="3">
    <source>
        <dbReference type="EMBL" id="QKW48961.1"/>
    </source>
</evidence>
<feature type="chain" id="PRO_5038372390" description="Lipoprotein" evidence="2">
    <location>
        <begin position="25"/>
        <end position="175"/>
    </location>
</feature>
<reference evidence="3 4" key="1">
    <citation type="submission" date="2020-06" db="EMBL/GenBank/DDBJ databases">
        <title>Genome mining for natural products.</title>
        <authorList>
            <person name="Zhang B."/>
            <person name="Shi J."/>
            <person name="Ge H."/>
        </authorList>
    </citation>
    <scope>NUCLEOTIDE SEQUENCE [LARGE SCALE GENOMIC DNA]</scope>
    <source>
        <strain evidence="3 4">NA00687</strain>
    </source>
</reference>
<protein>
    <recommendedName>
        <fullName evidence="5">Lipoprotein</fullName>
    </recommendedName>
</protein>
<name>A0A7H8N3P4_9ACTN</name>
<evidence type="ECO:0000256" key="2">
    <source>
        <dbReference type="SAM" id="SignalP"/>
    </source>
</evidence>
<keyword evidence="2" id="KW-0732">Signal</keyword>
<evidence type="ECO:0000256" key="1">
    <source>
        <dbReference type="SAM" id="MobiDB-lite"/>
    </source>
</evidence>
<dbReference type="RefSeq" id="WP_176160693.1">
    <property type="nucleotide sequence ID" value="NZ_CP054929.1"/>
</dbReference>
<dbReference type="AlphaFoldDB" id="A0A7H8N3P4"/>
<dbReference type="PROSITE" id="PS51257">
    <property type="entry name" value="PROKAR_LIPOPROTEIN"/>
    <property type="match status" value="1"/>
</dbReference>
<evidence type="ECO:0000313" key="4">
    <source>
        <dbReference type="Proteomes" id="UP000509303"/>
    </source>
</evidence>
<feature type="compositionally biased region" description="Low complexity" evidence="1">
    <location>
        <begin position="63"/>
        <end position="89"/>
    </location>
</feature>
<gene>
    <name evidence="3" type="ORF">HUT08_04740</name>
</gene>
<dbReference type="EMBL" id="CP054929">
    <property type="protein sequence ID" value="QKW48961.1"/>
    <property type="molecule type" value="Genomic_DNA"/>
</dbReference>
<dbReference type="Proteomes" id="UP000509303">
    <property type="component" value="Chromosome"/>
</dbReference>
<proteinExistence type="predicted"/>
<organism evidence="3 4">
    <name type="scientific">Streptomyces buecherae</name>
    <dbReference type="NCBI Taxonomy" id="2763006"/>
    <lineage>
        <taxon>Bacteria</taxon>
        <taxon>Bacillati</taxon>
        <taxon>Actinomycetota</taxon>
        <taxon>Actinomycetes</taxon>
        <taxon>Kitasatosporales</taxon>
        <taxon>Streptomycetaceae</taxon>
        <taxon>Streptomyces</taxon>
    </lineage>
</organism>
<feature type="region of interest" description="Disordered" evidence="1">
    <location>
        <begin position="34"/>
        <end position="90"/>
    </location>
</feature>
<feature type="compositionally biased region" description="Gly residues" evidence="1">
    <location>
        <begin position="43"/>
        <end position="53"/>
    </location>
</feature>